<dbReference type="Proteomes" id="UP001529510">
    <property type="component" value="Unassembled WGS sequence"/>
</dbReference>
<proteinExistence type="inferred from homology"/>
<organism evidence="2 3">
    <name type="scientific">Cirrhinus mrigala</name>
    <name type="common">Mrigala</name>
    <dbReference type="NCBI Taxonomy" id="683832"/>
    <lineage>
        <taxon>Eukaryota</taxon>
        <taxon>Metazoa</taxon>
        <taxon>Chordata</taxon>
        <taxon>Craniata</taxon>
        <taxon>Vertebrata</taxon>
        <taxon>Euteleostomi</taxon>
        <taxon>Actinopterygii</taxon>
        <taxon>Neopterygii</taxon>
        <taxon>Teleostei</taxon>
        <taxon>Ostariophysi</taxon>
        <taxon>Cypriniformes</taxon>
        <taxon>Cyprinidae</taxon>
        <taxon>Labeoninae</taxon>
        <taxon>Labeonini</taxon>
        <taxon>Cirrhinus</taxon>
    </lineage>
</organism>
<gene>
    <name evidence="2" type="ORF">M9458_010196</name>
</gene>
<evidence type="ECO:0000313" key="3">
    <source>
        <dbReference type="Proteomes" id="UP001529510"/>
    </source>
</evidence>
<comment type="caution">
    <text evidence="2">The sequence shown here is derived from an EMBL/GenBank/DDBJ whole genome shotgun (WGS) entry which is preliminary data.</text>
</comment>
<protein>
    <submittedName>
        <fullName evidence="2">Uncharacterized protein</fullName>
    </submittedName>
</protein>
<dbReference type="InterPro" id="IPR013745">
    <property type="entry name" value="Bit61/PRR5"/>
</dbReference>
<evidence type="ECO:0000256" key="1">
    <source>
        <dbReference type="ARBA" id="ARBA00010453"/>
    </source>
</evidence>
<keyword evidence="3" id="KW-1185">Reference proteome</keyword>
<feature type="non-terminal residue" evidence="2">
    <location>
        <position position="1"/>
    </location>
</feature>
<dbReference type="AlphaFoldDB" id="A0ABD0RDL2"/>
<accession>A0ABD0RDL2</accession>
<dbReference type="PANTHER" id="PTHR32428">
    <property type="entry name" value="TARGET OF RAPAMYCIN COMPLEX 2 SUBUNIT BIT61-RELATED"/>
    <property type="match status" value="1"/>
</dbReference>
<dbReference type="EMBL" id="JAMKFB020000004">
    <property type="protein sequence ID" value="KAL0196624.1"/>
    <property type="molecule type" value="Genomic_DNA"/>
</dbReference>
<reference evidence="2 3" key="1">
    <citation type="submission" date="2024-05" db="EMBL/GenBank/DDBJ databases">
        <title>Genome sequencing and assembly of Indian major carp, Cirrhinus mrigala (Hamilton, 1822).</title>
        <authorList>
            <person name="Mohindra V."/>
            <person name="Chowdhury L.M."/>
            <person name="Lal K."/>
            <person name="Jena J.K."/>
        </authorList>
    </citation>
    <scope>NUCLEOTIDE SEQUENCE [LARGE SCALE GENOMIC DNA]</scope>
    <source>
        <strain evidence="2">CM1030</strain>
        <tissue evidence="2">Blood</tissue>
    </source>
</reference>
<dbReference type="PANTHER" id="PTHR32428:SF4">
    <property type="entry name" value="PROLINE-RICH PROTEIN 5"/>
    <property type="match status" value="1"/>
</dbReference>
<comment type="similarity">
    <text evidence="1">Belongs to the PROTOR family.</text>
</comment>
<name>A0ABD0RDL2_CIRMR</name>
<sequence>GVHESKGVTNDYLKLECLVQKVVSPYLGTHGLFSGDGSIAQSSKARAEIAAASPDPWLVCLFSEKRLLRRWPRAADSPAKNPVVRSKSYNIPMLTPVAEYDPESVAAAGTGIRRHSVCQMTSCAEEPAPLTDVCEDPARGAPSPPIFPELGSSAGGRRAAPETIVDQILESLDSDTEGIFIDFRRQRRESESAATLGVRFLIPSVQNNGLTHYSTVLPVDANHVRALLHLPGCKLVMFLVMVLCF</sequence>
<evidence type="ECO:0000313" key="2">
    <source>
        <dbReference type="EMBL" id="KAL0196624.1"/>
    </source>
</evidence>